<dbReference type="GO" id="GO:0097505">
    <property type="term" value="C:Rad6-Rad18 complex"/>
    <property type="evidence" value="ECO:0007669"/>
    <property type="project" value="TreeGrafter"/>
</dbReference>
<evidence type="ECO:0000259" key="20">
    <source>
        <dbReference type="PROSITE" id="PS50089"/>
    </source>
</evidence>
<evidence type="ECO:0000259" key="21">
    <source>
        <dbReference type="PROSITE" id="PS50800"/>
    </source>
</evidence>
<feature type="domain" description="UBZ4-type" evidence="22">
    <location>
        <begin position="172"/>
        <end position="199"/>
    </location>
</feature>
<dbReference type="UniPathway" id="UPA00143"/>
<dbReference type="SUPFAM" id="SSF57850">
    <property type="entry name" value="RING/U-box"/>
    <property type="match status" value="1"/>
</dbReference>
<keyword evidence="9 17" id="KW-0863">Zinc-finger</keyword>
<evidence type="ECO:0000313" key="23">
    <source>
        <dbReference type="EMBL" id="KAG8223993.1"/>
    </source>
</evidence>
<dbReference type="GO" id="GO:0061630">
    <property type="term" value="F:ubiquitin protein ligase activity"/>
    <property type="evidence" value="ECO:0007669"/>
    <property type="project" value="UniProtKB-EC"/>
</dbReference>
<evidence type="ECO:0000256" key="16">
    <source>
        <dbReference type="ARBA" id="ARBA00082369"/>
    </source>
</evidence>
<evidence type="ECO:0000256" key="1">
    <source>
        <dbReference type="ARBA" id="ARBA00000900"/>
    </source>
</evidence>
<organism evidence="23 24">
    <name type="scientific">Ladona fulva</name>
    <name type="common">Scarce chaser dragonfly</name>
    <name type="synonym">Libellula fulva</name>
    <dbReference type="NCBI Taxonomy" id="123851"/>
    <lineage>
        <taxon>Eukaryota</taxon>
        <taxon>Metazoa</taxon>
        <taxon>Ecdysozoa</taxon>
        <taxon>Arthropoda</taxon>
        <taxon>Hexapoda</taxon>
        <taxon>Insecta</taxon>
        <taxon>Pterygota</taxon>
        <taxon>Palaeoptera</taxon>
        <taxon>Odonata</taxon>
        <taxon>Epiprocta</taxon>
        <taxon>Anisoptera</taxon>
        <taxon>Libelluloidea</taxon>
        <taxon>Libellulidae</taxon>
        <taxon>Ladona</taxon>
    </lineage>
</organism>
<dbReference type="GO" id="GO:0006281">
    <property type="term" value="P:DNA repair"/>
    <property type="evidence" value="ECO:0007669"/>
    <property type="project" value="UniProtKB-KW"/>
</dbReference>
<keyword evidence="14" id="KW-0539">Nucleus</keyword>
<dbReference type="Pfam" id="PF13923">
    <property type="entry name" value="zf-C3HC4_2"/>
    <property type="match status" value="1"/>
</dbReference>
<feature type="compositionally biased region" description="Polar residues" evidence="19">
    <location>
        <begin position="654"/>
        <end position="664"/>
    </location>
</feature>
<dbReference type="Gene3D" id="3.30.40.10">
    <property type="entry name" value="Zinc/RING finger domain, C3HC4 (zinc finger)"/>
    <property type="match status" value="1"/>
</dbReference>
<evidence type="ECO:0000256" key="13">
    <source>
        <dbReference type="ARBA" id="ARBA00023204"/>
    </source>
</evidence>
<dbReference type="InterPro" id="IPR039577">
    <property type="entry name" value="Rad18"/>
</dbReference>
<keyword evidence="8 18" id="KW-0227">DNA damage</keyword>
<keyword evidence="12" id="KW-0238">DNA-binding</keyword>
<dbReference type="InterPro" id="IPR001841">
    <property type="entry name" value="Znf_RING"/>
</dbReference>
<feature type="compositionally biased region" description="Polar residues" evidence="19">
    <location>
        <begin position="552"/>
        <end position="564"/>
    </location>
</feature>
<feature type="compositionally biased region" description="Pro residues" evidence="19">
    <location>
        <begin position="630"/>
        <end position="640"/>
    </location>
</feature>
<comment type="catalytic activity">
    <reaction evidence="1">
        <text>S-ubiquitinyl-[E2 ubiquitin-conjugating enzyme]-L-cysteine + [acceptor protein]-L-lysine = [E2 ubiquitin-conjugating enzyme]-L-cysteine + N(6)-ubiquitinyl-[acceptor protein]-L-lysine.</text>
        <dbReference type="EC" id="2.3.2.27"/>
    </reaction>
</comment>
<dbReference type="EMBL" id="KZ308181">
    <property type="protein sequence ID" value="KAG8223993.1"/>
    <property type="molecule type" value="Genomic_DNA"/>
</dbReference>
<proteinExistence type="inferred from homology"/>
<keyword evidence="13 18" id="KW-0234">DNA repair</keyword>
<accession>A0A8K0K122</accession>
<comment type="similarity">
    <text evidence="4">Belongs to the RAD18 family.</text>
</comment>
<dbReference type="GO" id="GO:0008270">
    <property type="term" value="F:zinc ion binding"/>
    <property type="evidence" value="ECO:0007669"/>
    <property type="project" value="UniProtKB-KW"/>
</dbReference>
<dbReference type="InterPro" id="IPR017907">
    <property type="entry name" value="Znf_RING_CS"/>
</dbReference>
<keyword evidence="7" id="KW-0479">Metal-binding</keyword>
<feature type="non-terminal residue" evidence="23">
    <location>
        <position position="1"/>
    </location>
</feature>
<evidence type="ECO:0000256" key="19">
    <source>
        <dbReference type="SAM" id="MobiDB-lite"/>
    </source>
</evidence>
<dbReference type="InterPro" id="IPR006642">
    <property type="entry name" value="Rad18_UBZ4"/>
</dbReference>
<dbReference type="Proteomes" id="UP000792457">
    <property type="component" value="Unassembled WGS sequence"/>
</dbReference>
<dbReference type="SMART" id="SM00184">
    <property type="entry name" value="RING"/>
    <property type="match status" value="1"/>
</dbReference>
<dbReference type="CDD" id="cd16529">
    <property type="entry name" value="RING-HC_RAD18"/>
    <property type="match status" value="1"/>
</dbReference>
<dbReference type="FunFam" id="3.30.160.60:FF:000331">
    <property type="entry name" value="E3 ubiquitin-protein ligase RAD18"/>
    <property type="match status" value="1"/>
</dbReference>
<dbReference type="PANTHER" id="PTHR14134:SF2">
    <property type="entry name" value="E3 UBIQUITIN-PROTEIN LIGASE RAD18"/>
    <property type="match status" value="1"/>
</dbReference>
<evidence type="ECO:0000256" key="2">
    <source>
        <dbReference type="ARBA" id="ARBA00004123"/>
    </source>
</evidence>
<keyword evidence="6" id="KW-0808">Transferase</keyword>
<evidence type="ECO:0000256" key="3">
    <source>
        <dbReference type="ARBA" id="ARBA00004906"/>
    </source>
</evidence>
<feature type="domain" description="SAP" evidence="21">
    <location>
        <begin position="219"/>
        <end position="253"/>
    </location>
</feature>
<reference evidence="23" key="2">
    <citation type="submission" date="2017-10" db="EMBL/GenBank/DDBJ databases">
        <title>Ladona fulva Genome sequencing and assembly.</title>
        <authorList>
            <person name="Murali S."/>
            <person name="Richards S."/>
            <person name="Bandaranaike D."/>
            <person name="Bellair M."/>
            <person name="Blankenburg K."/>
            <person name="Chao H."/>
            <person name="Dinh H."/>
            <person name="Doddapaneni H."/>
            <person name="Dugan-Rocha S."/>
            <person name="Elkadiri S."/>
            <person name="Gnanaolivu R."/>
            <person name="Hernandez B."/>
            <person name="Skinner E."/>
            <person name="Javaid M."/>
            <person name="Lee S."/>
            <person name="Li M."/>
            <person name="Ming W."/>
            <person name="Munidasa M."/>
            <person name="Muniz J."/>
            <person name="Nguyen L."/>
            <person name="Hughes D."/>
            <person name="Osuji N."/>
            <person name="Pu L.-L."/>
            <person name="Puazo M."/>
            <person name="Qu C."/>
            <person name="Quiroz J."/>
            <person name="Raj R."/>
            <person name="Weissenberger G."/>
            <person name="Xin Y."/>
            <person name="Zou X."/>
            <person name="Han Y."/>
            <person name="Worley K."/>
            <person name="Muzny D."/>
            <person name="Gibbs R."/>
        </authorList>
    </citation>
    <scope>NUCLEOTIDE SEQUENCE</scope>
    <source>
        <strain evidence="23">Sampled in the wild</strain>
    </source>
</reference>
<evidence type="ECO:0000256" key="10">
    <source>
        <dbReference type="ARBA" id="ARBA00022786"/>
    </source>
</evidence>
<dbReference type="GO" id="GO:0003697">
    <property type="term" value="F:single-stranded DNA binding"/>
    <property type="evidence" value="ECO:0007669"/>
    <property type="project" value="InterPro"/>
</dbReference>
<gene>
    <name evidence="23" type="ORF">J437_LFUL012096</name>
</gene>
<dbReference type="PANTHER" id="PTHR14134">
    <property type="entry name" value="E3 UBIQUITIN-PROTEIN LIGASE RAD18"/>
    <property type="match status" value="1"/>
</dbReference>
<dbReference type="PROSITE" id="PS51908">
    <property type="entry name" value="ZF_UBZ4"/>
    <property type="match status" value="1"/>
</dbReference>
<dbReference type="PROSITE" id="PS00518">
    <property type="entry name" value="ZF_RING_1"/>
    <property type="match status" value="1"/>
</dbReference>
<dbReference type="GO" id="GO:0005634">
    <property type="term" value="C:nucleus"/>
    <property type="evidence" value="ECO:0007669"/>
    <property type="project" value="UniProtKB-SubCell"/>
</dbReference>
<evidence type="ECO:0000256" key="15">
    <source>
        <dbReference type="ARBA" id="ARBA00031783"/>
    </source>
</evidence>
<evidence type="ECO:0000256" key="12">
    <source>
        <dbReference type="ARBA" id="ARBA00023125"/>
    </source>
</evidence>
<evidence type="ECO:0000256" key="7">
    <source>
        <dbReference type="ARBA" id="ARBA00022723"/>
    </source>
</evidence>
<dbReference type="PROSITE" id="PS50800">
    <property type="entry name" value="SAP"/>
    <property type="match status" value="1"/>
</dbReference>
<dbReference type="Gene3D" id="3.30.160.60">
    <property type="entry name" value="Classic Zinc Finger"/>
    <property type="match status" value="1"/>
</dbReference>
<dbReference type="EC" id="2.3.2.27" evidence="5"/>
<name>A0A8K0K122_LADFU</name>
<keyword evidence="10" id="KW-0833">Ubl conjugation pathway</keyword>
<protein>
    <recommendedName>
        <fullName evidence="5">RING-type E3 ubiquitin transferase</fullName>
        <ecNumber evidence="5">2.3.2.27</ecNumber>
    </recommendedName>
    <alternativeName>
        <fullName evidence="15 16">RING-type E3 ubiquitin transferase RAD18</fullName>
    </alternativeName>
</protein>
<comment type="caution">
    <text evidence="23">The sequence shown here is derived from an EMBL/GenBank/DDBJ whole genome shotgun (WGS) entry which is preliminary data.</text>
</comment>
<reference evidence="23" key="1">
    <citation type="submission" date="2013-04" db="EMBL/GenBank/DDBJ databases">
        <authorList>
            <person name="Qu J."/>
            <person name="Murali S.C."/>
            <person name="Bandaranaike D."/>
            <person name="Bellair M."/>
            <person name="Blankenburg K."/>
            <person name="Chao H."/>
            <person name="Dinh H."/>
            <person name="Doddapaneni H."/>
            <person name="Downs B."/>
            <person name="Dugan-Rocha S."/>
            <person name="Elkadiri S."/>
            <person name="Gnanaolivu R.D."/>
            <person name="Hernandez B."/>
            <person name="Javaid M."/>
            <person name="Jayaseelan J.C."/>
            <person name="Lee S."/>
            <person name="Li M."/>
            <person name="Ming W."/>
            <person name="Munidasa M."/>
            <person name="Muniz J."/>
            <person name="Nguyen L."/>
            <person name="Ongeri F."/>
            <person name="Osuji N."/>
            <person name="Pu L.-L."/>
            <person name="Puazo M."/>
            <person name="Qu C."/>
            <person name="Quiroz J."/>
            <person name="Raj R."/>
            <person name="Weissenberger G."/>
            <person name="Xin Y."/>
            <person name="Zou X."/>
            <person name="Han Y."/>
            <person name="Richards S."/>
            <person name="Worley K."/>
            <person name="Muzny D."/>
            <person name="Gibbs R."/>
        </authorList>
    </citation>
    <scope>NUCLEOTIDE SEQUENCE</scope>
    <source>
        <strain evidence="23">Sampled in the wild</strain>
    </source>
</reference>
<evidence type="ECO:0000256" key="18">
    <source>
        <dbReference type="PROSITE-ProRule" id="PRU01256"/>
    </source>
</evidence>
<dbReference type="FunFam" id="3.30.40.10:FF:000172">
    <property type="entry name" value="E3 ubiquitin-protein ligase RAD18"/>
    <property type="match status" value="1"/>
</dbReference>
<keyword evidence="24" id="KW-1185">Reference proteome</keyword>
<evidence type="ECO:0000256" key="11">
    <source>
        <dbReference type="ARBA" id="ARBA00022833"/>
    </source>
</evidence>
<evidence type="ECO:0000256" key="9">
    <source>
        <dbReference type="ARBA" id="ARBA00022771"/>
    </source>
</evidence>
<evidence type="ECO:0000259" key="22">
    <source>
        <dbReference type="PROSITE" id="PS51908"/>
    </source>
</evidence>
<evidence type="ECO:0000313" key="24">
    <source>
        <dbReference type="Proteomes" id="UP000792457"/>
    </source>
</evidence>
<dbReference type="GO" id="GO:0006513">
    <property type="term" value="P:protein monoubiquitination"/>
    <property type="evidence" value="ECO:0007669"/>
    <property type="project" value="InterPro"/>
</dbReference>
<dbReference type="InterPro" id="IPR013083">
    <property type="entry name" value="Znf_RING/FYVE/PHD"/>
</dbReference>
<sequence length="664" mass="74197">MCSTSAATTQKTFPELKEIDSLLRCGICYEYMKNTLVTSCSHNYCSYCIRKFMQYKTQCPTCFKETAEPQLRNNRVVDQLIVLFLKVSEKIEDLAGQKDWYIVDTSKTGDDSENHLLNKSVEGEHRRDVSIYPRPQESPSTSTPRMKILVPDMFTPKRKVKIRPVIEENVQTVPCPVCNVDIPERNINLHLDACLAKSKEDPKSSHQTPMRKPLPKLVYPLLQEKDLRRKLKELGLNTLGDRKTLINRHQRFTVLYNSECDSLNPRSVSEILDQVAQEERLEKKQTSGNTLITAKAWLTVDKKSDPNSIEEAQKQYLRDNKASFAVLIEKAKNQREASTSEKTENYWFLYHHKCSKRLLLEYSSLIIYYPSITRDFLSAVVAKKPSSSSSTDVCASESALYGGSRDAGCRPKMKTNGHFTSYMKSRKHTPSEGNAEWAPSWRPPRCNAPLSTRTLGASMVAPTNVICKPEPSLRMTQSEFLFNPLDCLEPPGPSNVEIIKSIKKESPEKLPDRAETNSCDSIQDSPEICSVAEIAPHVAASSLHSSFDMFEQPNSSPVANSKNIKGSVEKSPAVSPLRADGPPLDHLRTPSGKSTSAVSSPRTPDFTPNGPAQFSPNFCIKPIRDGERTPSPPPSPPKSPIFPSRNAAKENKDTNASSALANDD</sequence>
<keyword evidence="11" id="KW-0862">Zinc</keyword>
<evidence type="ECO:0000256" key="17">
    <source>
        <dbReference type="PROSITE-ProRule" id="PRU00175"/>
    </source>
</evidence>
<dbReference type="GO" id="GO:0006301">
    <property type="term" value="P:DNA damage tolerance"/>
    <property type="evidence" value="ECO:0007669"/>
    <property type="project" value="InterPro"/>
</dbReference>
<dbReference type="OrthoDB" id="6499288at2759"/>
<evidence type="ECO:0000256" key="4">
    <source>
        <dbReference type="ARBA" id="ARBA00009506"/>
    </source>
</evidence>
<evidence type="ECO:0000256" key="8">
    <source>
        <dbReference type="ARBA" id="ARBA00022763"/>
    </source>
</evidence>
<evidence type="ECO:0000256" key="6">
    <source>
        <dbReference type="ARBA" id="ARBA00022679"/>
    </source>
</evidence>
<dbReference type="PROSITE" id="PS50089">
    <property type="entry name" value="ZF_RING_2"/>
    <property type="match status" value="1"/>
</dbReference>
<comment type="subcellular location">
    <subcellularLocation>
        <location evidence="2">Nucleus</location>
    </subcellularLocation>
</comment>
<evidence type="ECO:0000256" key="14">
    <source>
        <dbReference type="ARBA" id="ARBA00023242"/>
    </source>
</evidence>
<feature type="domain" description="RING-type" evidence="20">
    <location>
        <begin position="25"/>
        <end position="62"/>
    </location>
</feature>
<feature type="region of interest" description="Disordered" evidence="19">
    <location>
        <begin position="550"/>
        <end position="664"/>
    </location>
</feature>
<evidence type="ECO:0000256" key="5">
    <source>
        <dbReference type="ARBA" id="ARBA00012483"/>
    </source>
</evidence>
<dbReference type="AlphaFoldDB" id="A0A8K0K122"/>
<dbReference type="SMART" id="SM00734">
    <property type="entry name" value="ZnF_Rad18"/>
    <property type="match status" value="1"/>
</dbReference>
<comment type="pathway">
    <text evidence="3">Protein modification; protein ubiquitination.</text>
</comment>
<feature type="compositionally biased region" description="Polar residues" evidence="19">
    <location>
        <begin position="591"/>
        <end position="602"/>
    </location>
</feature>
<dbReference type="InterPro" id="IPR003034">
    <property type="entry name" value="SAP_dom"/>
</dbReference>